<dbReference type="AlphaFoldDB" id="A0A0D2NA76"/>
<protein>
    <recommendedName>
        <fullName evidence="4">N-glycosylation protein EOS1</fullName>
    </recommendedName>
</protein>
<dbReference type="STRING" id="945553.A0A0D2NA76"/>
<dbReference type="Proteomes" id="UP000054270">
    <property type="component" value="Unassembled WGS sequence"/>
</dbReference>
<evidence type="ECO:0000313" key="2">
    <source>
        <dbReference type="EMBL" id="KJA16034.1"/>
    </source>
</evidence>
<dbReference type="GO" id="GO:0034599">
    <property type="term" value="P:cellular response to oxidative stress"/>
    <property type="evidence" value="ECO:0007669"/>
    <property type="project" value="InterPro"/>
</dbReference>
<proteinExistence type="predicted"/>
<keyword evidence="1" id="KW-0472">Membrane</keyword>
<reference evidence="3" key="1">
    <citation type="submission" date="2014-04" db="EMBL/GenBank/DDBJ databases">
        <title>Evolutionary Origins and Diversification of the Mycorrhizal Mutualists.</title>
        <authorList>
            <consortium name="DOE Joint Genome Institute"/>
            <consortium name="Mycorrhizal Genomics Consortium"/>
            <person name="Kohler A."/>
            <person name="Kuo A."/>
            <person name="Nagy L.G."/>
            <person name="Floudas D."/>
            <person name="Copeland A."/>
            <person name="Barry K.W."/>
            <person name="Cichocki N."/>
            <person name="Veneault-Fourrey C."/>
            <person name="LaButti K."/>
            <person name="Lindquist E.A."/>
            <person name="Lipzen A."/>
            <person name="Lundell T."/>
            <person name="Morin E."/>
            <person name="Murat C."/>
            <person name="Riley R."/>
            <person name="Ohm R."/>
            <person name="Sun H."/>
            <person name="Tunlid A."/>
            <person name="Henrissat B."/>
            <person name="Grigoriev I.V."/>
            <person name="Hibbett D.S."/>
            <person name="Martin F."/>
        </authorList>
    </citation>
    <scope>NUCLEOTIDE SEQUENCE [LARGE SCALE GENOMIC DNA]</scope>
    <source>
        <strain evidence="3">FD-334 SS-4</strain>
    </source>
</reference>
<accession>A0A0D2NA76</accession>
<dbReference type="InterPro" id="IPR021100">
    <property type="entry name" value="N-glycosylation_EOS1"/>
</dbReference>
<evidence type="ECO:0000256" key="1">
    <source>
        <dbReference type="SAM" id="Phobius"/>
    </source>
</evidence>
<dbReference type="OrthoDB" id="2139606at2759"/>
<gene>
    <name evidence="2" type="ORF">HYPSUDRAFT_219691</name>
</gene>
<feature type="transmembrane region" description="Helical" evidence="1">
    <location>
        <begin position="144"/>
        <end position="166"/>
    </location>
</feature>
<dbReference type="GO" id="GO:0006487">
    <property type="term" value="P:protein N-linked glycosylation"/>
    <property type="evidence" value="ECO:0007669"/>
    <property type="project" value="TreeGrafter"/>
</dbReference>
<dbReference type="Pfam" id="PF12326">
    <property type="entry name" value="EOS1"/>
    <property type="match status" value="1"/>
</dbReference>
<dbReference type="PANTHER" id="PTHR28147:SF1">
    <property type="entry name" value="N-GLYCOSYLATION PROTEIN EOS1"/>
    <property type="match status" value="1"/>
</dbReference>
<dbReference type="OMA" id="FVMAWAD"/>
<evidence type="ECO:0000313" key="3">
    <source>
        <dbReference type="Proteomes" id="UP000054270"/>
    </source>
</evidence>
<keyword evidence="3" id="KW-1185">Reference proteome</keyword>
<organism evidence="2 3">
    <name type="scientific">Hypholoma sublateritium (strain FD-334 SS-4)</name>
    <dbReference type="NCBI Taxonomy" id="945553"/>
    <lineage>
        <taxon>Eukaryota</taxon>
        <taxon>Fungi</taxon>
        <taxon>Dikarya</taxon>
        <taxon>Basidiomycota</taxon>
        <taxon>Agaricomycotina</taxon>
        <taxon>Agaricomycetes</taxon>
        <taxon>Agaricomycetidae</taxon>
        <taxon>Agaricales</taxon>
        <taxon>Agaricineae</taxon>
        <taxon>Strophariaceae</taxon>
        <taxon>Hypholoma</taxon>
    </lineage>
</organism>
<feature type="transmembrane region" description="Helical" evidence="1">
    <location>
        <begin position="105"/>
        <end position="124"/>
    </location>
</feature>
<dbReference type="PANTHER" id="PTHR28147">
    <property type="entry name" value="N-GLYCOSYLATION PROTEIN EOS1"/>
    <property type="match status" value="1"/>
</dbReference>
<sequence>MNSDTGDDDDVIYTARFDSSARTPRGSSQSLRNRIFGMASTHAQPARTRDKLISTTPGALCAGETETETDEPSRHLPTARIVPSSGLIVPPTSLERGLTPLLFEFARFLSIVPAVFGTLYNAYHVLYPPSGDGAPRPPPQRVDFFVSALWSILTGYQCLALATGLLGRWRLYYPPLATLVRLLALQGICWPATHLTLTVLGHAARPVITWAAIGTTTCMSRSVQLWVTSNLWWERDAGAGAGASSAPGPAVGERRRGWRRWGGGGAWGGRRWDWREVGVQCALPAGIVYVVTAWAEQLRREWELAACTREC</sequence>
<keyword evidence="1" id="KW-1133">Transmembrane helix</keyword>
<dbReference type="EMBL" id="KN817629">
    <property type="protein sequence ID" value="KJA16034.1"/>
    <property type="molecule type" value="Genomic_DNA"/>
</dbReference>
<dbReference type="GO" id="GO:0005789">
    <property type="term" value="C:endoplasmic reticulum membrane"/>
    <property type="evidence" value="ECO:0007669"/>
    <property type="project" value="InterPro"/>
</dbReference>
<evidence type="ECO:0008006" key="4">
    <source>
        <dbReference type="Google" id="ProtNLM"/>
    </source>
</evidence>
<keyword evidence="1" id="KW-0812">Transmembrane</keyword>
<name>A0A0D2NA76_HYPSF</name>